<protein>
    <submittedName>
        <fullName evidence="1">PilT protein, N-terminal</fullName>
    </submittedName>
</protein>
<sequence length="34" mass="3933">MIVHNIPYLLTFNPNDFISLPNITIIHPQDLLTN</sequence>
<accession>T2J8X6</accession>
<proteinExistence type="predicted"/>
<gene>
    <name evidence="1" type="ORF">CWATWH0401_3172</name>
</gene>
<name>T2J8X6_CROWT</name>
<evidence type="ECO:0000313" key="1">
    <source>
        <dbReference type="EMBL" id="CCQ60922.1"/>
    </source>
</evidence>
<dbReference type="Proteomes" id="UP000018198">
    <property type="component" value="Unassembled WGS sequence"/>
</dbReference>
<reference evidence="1 2" key="1">
    <citation type="submission" date="2013-01" db="EMBL/GenBank/DDBJ databases">
        <authorList>
            <person name="Bench S."/>
        </authorList>
    </citation>
    <scope>NUCLEOTIDE SEQUENCE [LARGE SCALE GENOMIC DNA]</scope>
    <source>
        <strain evidence="1 2">WH 0401</strain>
    </source>
</reference>
<dbReference type="EMBL" id="CAQM01000237">
    <property type="protein sequence ID" value="CCQ60922.1"/>
    <property type="molecule type" value="Genomic_DNA"/>
</dbReference>
<comment type="caution">
    <text evidence="1">The sequence shown here is derived from an EMBL/GenBank/DDBJ whole genome shotgun (WGS) entry which is preliminary data.</text>
</comment>
<organism evidence="1 2">
    <name type="scientific">Crocosphaera watsonii WH 0401</name>
    <dbReference type="NCBI Taxonomy" id="555881"/>
    <lineage>
        <taxon>Bacteria</taxon>
        <taxon>Bacillati</taxon>
        <taxon>Cyanobacteriota</taxon>
        <taxon>Cyanophyceae</taxon>
        <taxon>Oscillatoriophycideae</taxon>
        <taxon>Chroococcales</taxon>
        <taxon>Aphanothecaceae</taxon>
        <taxon>Crocosphaera</taxon>
    </lineage>
</organism>
<reference evidence="1 2" key="2">
    <citation type="submission" date="2013-09" db="EMBL/GenBank/DDBJ databases">
        <title>Whole genome comparison of six Crocosphaera watsonii strains with differing phenotypes.</title>
        <authorList>
            <person name="Bench S.R."/>
            <person name="Heller P."/>
            <person name="Frank I."/>
            <person name="Arciniega M."/>
            <person name="Shilova I.N."/>
            <person name="Zehr J.P."/>
        </authorList>
    </citation>
    <scope>NUCLEOTIDE SEQUENCE [LARGE SCALE GENOMIC DNA]</scope>
    <source>
        <strain evidence="1 2">WH 0401</strain>
    </source>
</reference>
<dbReference type="AlphaFoldDB" id="T2J8X6"/>
<evidence type="ECO:0000313" key="2">
    <source>
        <dbReference type="Proteomes" id="UP000018198"/>
    </source>
</evidence>